<dbReference type="EC" id="3.6.4.13" evidence="13"/>
<evidence type="ECO:0000256" key="11">
    <source>
        <dbReference type="PROSITE-ProRule" id="PRU00552"/>
    </source>
</evidence>
<sequence>MAPSNGPRSGKNAKSSHTLKRKRAQDDLSTLTQRVEDLDIKETYKSFSDLPLSEPTASGLASSHFKTLTDIQSRAIGHALKGRDILGAAKTGSGKTLAFLIPVLENLYRKQWSEHDGLGALILSPTRELAIQIFEVLRKIGRYHTFSAGLIIGGKSLKEEQERLGRMNILVCTPGRMLQHLDQTAMFDVFNLQMLVLDEADRILDMGFQKTVDAIVGHLPKERQTLLFSATQTKKVSDLARLSLQDPEYVAVHETASSATPSTLQQHYVVTPLSQKLDVLWSFIRSNLKAKTIVFLSSGKQVRFVYESFRHLQPGIPLMHLHGRQKQGGRLDITAKFSQAKHAVLFSTDITARGLDFPAVDWVIQMDCPEDADTYIHRVGRTARYERDGRAVLFLDPSEESGMLKRLEQKKVPVERINIKANKQQSIKDQLQNMCFKDPELKYLGQKAFISYVKSVYVQKDKEVFKLKDLKLEDFASSLGLPGAPRIKFIKGDDTKERKNASRATAYLSSDDDSDEGGEKKSKKDEKQVRTKYDRMFERRNQDVLADHYSKLINDDGTLVDPSKTASAADDADEDDDFLSVKRRFDAGDEDLGGNSEEELEQKGVKVVQLDGKDTLVIDSKRREKLLKSKKKLLKFKGKGTKLIYDDEGNAHELYEMEDEEDFKARGDAKEQQARFLAEETERTRTADMEDKEVAKQKRREKKEKRKARERELLAEEEAEEAVAQLAPYKEDDEFSASDREDDAPRPSKKQKVRIAEPEESKEEPWYKKSKKPAAKAPEQIQTLEDLESLATGLLG</sequence>
<dbReference type="EMBL" id="ML732815">
    <property type="protein sequence ID" value="KAB8271553.1"/>
    <property type="molecule type" value="Genomic_DNA"/>
</dbReference>
<dbReference type="SMART" id="SM01178">
    <property type="entry name" value="DUF4217"/>
    <property type="match status" value="1"/>
</dbReference>
<dbReference type="InterPro" id="IPR001650">
    <property type="entry name" value="Helicase_C-like"/>
</dbReference>
<dbReference type="GO" id="GO:0003723">
    <property type="term" value="F:RNA binding"/>
    <property type="evidence" value="ECO:0007669"/>
    <property type="project" value="UniProtKB-UniRule"/>
</dbReference>
<evidence type="ECO:0000256" key="1">
    <source>
        <dbReference type="ARBA" id="ARBA00004604"/>
    </source>
</evidence>
<dbReference type="InterPro" id="IPR011545">
    <property type="entry name" value="DEAD/DEAH_box_helicase_dom"/>
</dbReference>
<dbReference type="CDD" id="cd17941">
    <property type="entry name" value="DEADc_DDX10"/>
    <property type="match status" value="1"/>
</dbReference>
<comment type="catalytic activity">
    <reaction evidence="10 13">
        <text>ATP + H2O = ADP + phosphate + H(+)</text>
        <dbReference type="Rhea" id="RHEA:13065"/>
        <dbReference type="ChEBI" id="CHEBI:15377"/>
        <dbReference type="ChEBI" id="CHEBI:15378"/>
        <dbReference type="ChEBI" id="CHEBI:30616"/>
        <dbReference type="ChEBI" id="CHEBI:43474"/>
        <dbReference type="ChEBI" id="CHEBI:456216"/>
        <dbReference type="EC" id="3.6.4.13"/>
    </reaction>
</comment>
<keyword evidence="9" id="KW-0539">Nucleus</keyword>
<feature type="compositionally biased region" description="Basic and acidic residues" evidence="14">
    <location>
        <begin position="517"/>
        <end position="533"/>
    </location>
</feature>
<keyword evidence="8 13" id="KW-0694">RNA-binding</keyword>
<dbReference type="PANTHER" id="PTHR24031">
    <property type="entry name" value="RNA HELICASE"/>
    <property type="match status" value="1"/>
</dbReference>
<dbReference type="SMART" id="SM00487">
    <property type="entry name" value="DEXDc"/>
    <property type="match status" value="1"/>
</dbReference>
<dbReference type="InterPro" id="IPR027417">
    <property type="entry name" value="P-loop_NTPase"/>
</dbReference>
<evidence type="ECO:0000256" key="6">
    <source>
        <dbReference type="ARBA" id="ARBA00022806"/>
    </source>
</evidence>
<dbReference type="InterPro" id="IPR014014">
    <property type="entry name" value="RNA_helicase_DEAD_Q_motif"/>
</dbReference>
<dbReference type="GO" id="GO:0005524">
    <property type="term" value="F:ATP binding"/>
    <property type="evidence" value="ECO:0007669"/>
    <property type="project" value="UniProtKB-UniRule"/>
</dbReference>
<dbReference type="InterPro" id="IPR025313">
    <property type="entry name" value="SPB4-like_CTE"/>
</dbReference>
<dbReference type="SMART" id="SM00490">
    <property type="entry name" value="HELICc"/>
    <property type="match status" value="1"/>
</dbReference>
<dbReference type="AlphaFoldDB" id="A0A5N6J1S1"/>
<evidence type="ECO:0000256" key="14">
    <source>
        <dbReference type="SAM" id="MobiDB-lite"/>
    </source>
</evidence>
<evidence type="ECO:0000256" key="5">
    <source>
        <dbReference type="ARBA" id="ARBA00022801"/>
    </source>
</evidence>
<dbReference type="GO" id="GO:0016787">
    <property type="term" value="F:hydrolase activity"/>
    <property type="evidence" value="ECO:0007669"/>
    <property type="project" value="UniProtKB-KW"/>
</dbReference>
<evidence type="ECO:0000259" key="17">
    <source>
        <dbReference type="PROSITE" id="PS51195"/>
    </source>
</evidence>
<evidence type="ECO:0000256" key="9">
    <source>
        <dbReference type="ARBA" id="ARBA00023242"/>
    </source>
</evidence>
<dbReference type="SUPFAM" id="SSF52540">
    <property type="entry name" value="P-loop containing nucleoside triphosphate hydrolases"/>
    <property type="match status" value="2"/>
</dbReference>
<evidence type="ECO:0000256" key="7">
    <source>
        <dbReference type="ARBA" id="ARBA00022840"/>
    </source>
</evidence>
<dbReference type="Pfam" id="PF00270">
    <property type="entry name" value="DEAD"/>
    <property type="match status" value="1"/>
</dbReference>
<gene>
    <name evidence="18" type="ORF">BDV30DRAFT_213419</name>
</gene>
<dbReference type="PROSITE" id="PS00039">
    <property type="entry name" value="DEAD_ATP_HELICASE"/>
    <property type="match status" value="1"/>
</dbReference>
<keyword evidence="5 12" id="KW-0378">Hydrolase</keyword>
<keyword evidence="2" id="KW-0690">Ribosome biogenesis</keyword>
<dbReference type="PROSITE" id="PS51195">
    <property type="entry name" value="Q_MOTIF"/>
    <property type="match status" value="1"/>
</dbReference>
<feature type="short sequence motif" description="Q motif" evidence="11">
    <location>
        <begin position="45"/>
        <end position="73"/>
    </location>
</feature>
<accession>A0A5N6J1S1</accession>
<evidence type="ECO:0000256" key="3">
    <source>
        <dbReference type="ARBA" id="ARBA00022552"/>
    </source>
</evidence>
<comment type="similarity">
    <text evidence="12">Belongs to the DEAD box helicase family.</text>
</comment>
<feature type="domain" description="DEAD-box RNA helicase Q" evidence="17">
    <location>
        <begin position="45"/>
        <end position="73"/>
    </location>
</feature>
<dbReference type="PROSITE" id="PS51194">
    <property type="entry name" value="HELICASE_CTER"/>
    <property type="match status" value="1"/>
</dbReference>
<evidence type="ECO:0000259" key="16">
    <source>
        <dbReference type="PROSITE" id="PS51194"/>
    </source>
</evidence>
<dbReference type="PROSITE" id="PS51192">
    <property type="entry name" value="HELICASE_ATP_BIND_1"/>
    <property type="match status" value="1"/>
</dbReference>
<feature type="compositionally biased region" description="Basic and acidic residues" evidence="14">
    <location>
        <begin position="754"/>
        <end position="767"/>
    </location>
</feature>
<reference evidence="18 19" key="1">
    <citation type="submission" date="2019-04" db="EMBL/GenBank/DDBJ databases">
        <title>Fungal friends and foes A comparative genomics study of 23 Aspergillus species from section Flavi.</title>
        <authorList>
            <consortium name="DOE Joint Genome Institute"/>
            <person name="Kjaerbolling I."/>
            <person name="Vesth T.C."/>
            <person name="Frisvad J.C."/>
            <person name="Nybo J.L."/>
            <person name="Theobald S."/>
            <person name="Kildgaard S."/>
            <person name="Petersen T.I."/>
            <person name="Kuo A."/>
            <person name="Sato A."/>
            <person name="Lyhne E.K."/>
            <person name="Kogle M.E."/>
            <person name="Wiebenga A."/>
            <person name="Kun R.S."/>
            <person name="Lubbers R.J."/>
            <person name="Makela M.R."/>
            <person name="Barry K."/>
            <person name="Chovatia M."/>
            <person name="Clum A."/>
            <person name="Daum C."/>
            <person name="Haridas S."/>
            <person name="He G."/>
            <person name="LaButti K."/>
            <person name="Lipzen A."/>
            <person name="Mondo S."/>
            <person name="Pangilinan J."/>
            <person name="Riley R."/>
            <person name="Salamov A."/>
            <person name="Simmons B.A."/>
            <person name="Magnuson J.K."/>
            <person name="Henrissat B."/>
            <person name="Mortensen U.H."/>
            <person name="Larsen T.O."/>
            <person name="De vries R.P."/>
            <person name="Grigoriev I.V."/>
            <person name="Machida M."/>
            <person name="Baker S.E."/>
            <person name="Andersen M.R."/>
        </authorList>
    </citation>
    <scope>NUCLEOTIDE SEQUENCE [LARGE SCALE GENOMIC DNA]</scope>
    <source>
        <strain evidence="18 19">CBS 117635</strain>
    </source>
</reference>
<dbReference type="InterPro" id="IPR000629">
    <property type="entry name" value="RNA-helicase_DEAD-box_CS"/>
</dbReference>
<dbReference type="GO" id="GO:0006364">
    <property type="term" value="P:rRNA processing"/>
    <property type="evidence" value="ECO:0007669"/>
    <property type="project" value="UniProtKB-KW"/>
</dbReference>
<dbReference type="Pfam" id="PF00271">
    <property type="entry name" value="Helicase_C"/>
    <property type="match status" value="1"/>
</dbReference>
<dbReference type="Proteomes" id="UP000326289">
    <property type="component" value="Unassembled WGS sequence"/>
</dbReference>
<feature type="compositionally biased region" description="Basic and acidic residues" evidence="14">
    <location>
        <begin position="737"/>
        <end position="746"/>
    </location>
</feature>
<organism evidence="18 19">
    <name type="scientific">Aspergillus minisclerotigenes</name>
    <dbReference type="NCBI Taxonomy" id="656917"/>
    <lineage>
        <taxon>Eukaryota</taxon>
        <taxon>Fungi</taxon>
        <taxon>Dikarya</taxon>
        <taxon>Ascomycota</taxon>
        <taxon>Pezizomycotina</taxon>
        <taxon>Eurotiomycetes</taxon>
        <taxon>Eurotiomycetidae</taxon>
        <taxon>Eurotiales</taxon>
        <taxon>Aspergillaceae</taxon>
        <taxon>Aspergillus</taxon>
        <taxon>Aspergillus subgen. Circumdati</taxon>
    </lineage>
</organism>
<feature type="domain" description="Helicase C-terminal" evidence="16">
    <location>
        <begin position="272"/>
        <end position="435"/>
    </location>
</feature>
<feature type="region of interest" description="Disordered" evidence="14">
    <location>
        <begin position="1"/>
        <end position="28"/>
    </location>
</feature>
<feature type="compositionally biased region" description="Basic residues" evidence="14">
    <location>
        <begin position="697"/>
        <end position="706"/>
    </location>
</feature>
<comment type="subcellular location">
    <subcellularLocation>
        <location evidence="1">Nucleus</location>
        <location evidence="1">Nucleolus</location>
    </subcellularLocation>
</comment>
<comment type="domain">
    <text evidence="13">The Q motif is unique to and characteristic of the DEAD box family of RNA helicases and controls ATP binding and hydrolysis.</text>
</comment>
<evidence type="ECO:0000259" key="15">
    <source>
        <dbReference type="PROSITE" id="PS51192"/>
    </source>
</evidence>
<evidence type="ECO:0000256" key="12">
    <source>
        <dbReference type="RuleBase" id="RU000492"/>
    </source>
</evidence>
<evidence type="ECO:0000256" key="13">
    <source>
        <dbReference type="RuleBase" id="RU365068"/>
    </source>
</evidence>
<evidence type="ECO:0000256" key="8">
    <source>
        <dbReference type="ARBA" id="ARBA00022884"/>
    </source>
</evidence>
<proteinExistence type="inferred from homology"/>
<feature type="region of interest" description="Disordered" evidence="14">
    <location>
        <begin position="662"/>
        <end position="796"/>
    </location>
</feature>
<keyword evidence="4 12" id="KW-0547">Nucleotide-binding</keyword>
<keyword evidence="6 12" id="KW-0347">Helicase</keyword>
<feature type="compositionally biased region" description="Basic and acidic residues" evidence="14">
    <location>
        <begin position="663"/>
        <end position="696"/>
    </location>
</feature>
<protein>
    <recommendedName>
        <fullName evidence="13">ATP-dependent RNA helicase</fullName>
        <ecNumber evidence="13">3.6.4.13</ecNumber>
    </recommendedName>
</protein>
<dbReference type="CDD" id="cd18787">
    <property type="entry name" value="SF2_C_DEAD"/>
    <property type="match status" value="1"/>
</dbReference>
<name>A0A5N6J1S1_9EURO</name>
<dbReference type="InterPro" id="IPR014001">
    <property type="entry name" value="Helicase_ATP-bd"/>
</dbReference>
<dbReference type="Gene3D" id="3.40.50.300">
    <property type="entry name" value="P-loop containing nucleotide triphosphate hydrolases"/>
    <property type="match status" value="2"/>
</dbReference>
<dbReference type="GO" id="GO:0005730">
    <property type="term" value="C:nucleolus"/>
    <property type="evidence" value="ECO:0007669"/>
    <property type="project" value="UniProtKB-SubCell"/>
</dbReference>
<keyword evidence="3" id="KW-0698">rRNA processing</keyword>
<evidence type="ECO:0000313" key="18">
    <source>
        <dbReference type="EMBL" id="KAB8271553.1"/>
    </source>
</evidence>
<comment type="function">
    <text evidence="13">RNA helicase.</text>
</comment>
<evidence type="ECO:0000256" key="2">
    <source>
        <dbReference type="ARBA" id="ARBA00022517"/>
    </source>
</evidence>
<dbReference type="Pfam" id="PF13959">
    <property type="entry name" value="CTE_SPB4"/>
    <property type="match status" value="1"/>
</dbReference>
<evidence type="ECO:0000313" key="19">
    <source>
        <dbReference type="Proteomes" id="UP000326289"/>
    </source>
</evidence>
<keyword evidence="7 12" id="KW-0067">ATP-binding</keyword>
<dbReference type="GO" id="GO:0003724">
    <property type="term" value="F:RNA helicase activity"/>
    <property type="evidence" value="ECO:0007669"/>
    <property type="project" value="UniProtKB-EC"/>
</dbReference>
<keyword evidence="19" id="KW-1185">Reference proteome</keyword>
<evidence type="ECO:0000256" key="10">
    <source>
        <dbReference type="ARBA" id="ARBA00047984"/>
    </source>
</evidence>
<evidence type="ECO:0000256" key="4">
    <source>
        <dbReference type="ARBA" id="ARBA00022741"/>
    </source>
</evidence>
<feature type="domain" description="Helicase ATP-binding" evidence="15">
    <location>
        <begin position="76"/>
        <end position="250"/>
    </location>
</feature>
<feature type="region of interest" description="Disordered" evidence="14">
    <location>
        <begin position="500"/>
        <end position="533"/>
    </location>
</feature>